<name>A0A6L2Q8F4_COPFO</name>
<dbReference type="OrthoDB" id="6359065at2759"/>
<keyword evidence="5" id="KW-1133">Transmembrane helix</keyword>
<keyword evidence="5" id="KW-0472">Membrane</keyword>
<comment type="caution">
    <text evidence="7">The sequence shown here is derived from an EMBL/GenBank/DDBJ whole genome shotgun (WGS) entry which is preliminary data.</text>
</comment>
<gene>
    <name evidence="7" type="ORF">Cfor_08842</name>
</gene>
<keyword evidence="1" id="KW-0732">Signal</keyword>
<dbReference type="InterPro" id="IPR032104">
    <property type="entry name" value="Spaetzle"/>
</dbReference>
<feature type="compositionally biased region" description="Basic and acidic residues" evidence="4">
    <location>
        <begin position="95"/>
        <end position="107"/>
    </location>
</feature>
<dbReference type="Pfam" id="PF16077">
    <property type="entry name" value="Spaetzle"/>
    <property type="match status" value="1"/>
</dbReference>
<evidence type="ECO:0000313" key="7">
    <source>
        <dbReference type="EMBL" id="GFG39862.1"/>
    </source>
</evidence>
<dbReference type="InParanoid" id="A0A6L2Q8F4"/>
<dbReference type="InterPro" id="IPR029034">
    <property type="entry name" value="Cystine-knot_cytokine"/>
</dbReference>
<evidence type="ECO:0000259" key="6">
    <source>
        <dbReference type="Pfam" id="PF16077"/>
    </source>
</evidence>
<dbReference type="GO" id="GO:0045087">
    <property type="term" value="P:innate immune response"/>
    <property type="evidence" value="ECO:0007669"/>
    <property type="project" value="TreeGrafter"/>
</dbReference>
<dbReference type="PANTHER" id="PTHR23199">
    <property type="entry name" value="NEUROTROPHIN 1-RELATED"/>
    <property type="match status" value="1"/>
</dbReference>
<evidence type="ECO:0000256" key="2">
    <source>
        <dbReference type="ARBA" id="ARBA00023157"/>
    </source>
</evidence>
<dbReference type="InterPro" id="IPR052444">
    <property type="entry name" value="Spz/Toll_ligand-like"/>
</dbReference>
<dbReference type="AlphaFoldDB" id="A0A6L2Q8F4"/>
<dbReference type="Proteomes" id="UP000502823">
    <property type="component" value="Unassembled WGS sequence"/>
</dbReference>
<reference evidence="8" key="1">
    <citation type="submission" date="2020-01" db="EMBL/GenBank/DDBJ databases">
        <title>Draft genome sequence of the Termite Coptotermes fromosanus.</title>
        <authorList>
            <person name="Itakura S."/>
            <person name="Yosikawa Y."/>
            <person name="Umezawa K."/>
        </authorList>
    </citation>
    <scope>NUCLEOTIDE SEQUENCE [LARGE SCALE GENOMIC DNA]</scope>
</reference>
<keyword evidence="5" id="KW-0812">Transmembrane</keyword>
<feature type="transmembrane region" description="Helical" evidence="5">
    <location>
        <begin position="71"/>
        <end position="90"/>
    </location>
</feature>
<dbReference type="GO" id="GO:0005615">
    <property type="term" value="C:extracellular space"/>
    <property type="evidence" value="ECO:0007669"/>
    <property type="project" value="UniProtKB-ARBA"/>
</dbReference>
<evidence type="ECO:0000256" key="4">
    <source>
        <dbReference type="SAM" id="MobiDB-lite"/>
    </source>
</evidence>
<dbReference type="GO" id="GO:0005121">
    <property type="term" value="F:Toll binding"/>
    <property type="evidence" value="ECO:0007669"/>
    <property type="project" value="TreeGrafter"/>
</dbReference>
<evidence type="ECO:0000256" key="3">
    <source>
        <dbReference type="ARBA" id="ARBA00023180"/>
    </source>
</evidence>
<dbReference type="EMBL" id="BLKM01001253">
    <property type="protein sequence ID" value="GFG39862.1"/>
    <property type="molecule type" value="Genomic_DNA"/>
</dbReference>
<proteinExistence type="predicted"/>
<keyword evidence="3" id="KW-0325">Glycoprotein</keyword>
<evidence type="ECO:0000313" key="8">
    <source>
        <dbReference type="Proteomes" id="UP000502823"/>
    </source>
</evidence>
<keyword evidence="2" id="KW-1015">Disulfide bond</keyword>
<sequence length="360" mass="41316">MKNKLGMYADSFGMSALSLTSYWMKSFFSAYLQKPKANYRNSTTQITRDNEQDTNETDTTKTSKQTKKNMLRWEGILLVVISLLWLHTLAGERHQAAQKGDKPRSKDNIPGSSALSTEVQGTPGIVVLYSKQSTKADFVTDKHDYPESSSRILNQVPSFQGLNAGHNHHKHGGIKPGCAQDLPFCLYDSDYPMDAVYDIMNNYHDDIHHMYHGLNHYSQQEYIAHDNYTHGYRHKGNFVCESDVSYIRPGWAKNWNNEWVAVVNTEKYPQSIRVEICKMFHNILAKHDKCVLQVIWINKCLQNYMLFWHNCEVTCQLNVSQYKKCLQLTIIIMIILNAKLHGSVKVFQQSTAALFMASSD</sequence>
<dbReference type="GO" id="GO:0021556">
    <property type="term" value="P:central nervous system formation"/>
    <property type="evidence" value="ECO:0007669"/>
    <property type="project" value="TreeGrafter"/>
</dbReference>
<dbReference type="PANTHER" id="PTHR23199:SF12">
    <property type="entry name" value="NEUROTROPHIN 1-RELATED"/>
    <property type="match status" value="1"/>
</dbReference>
<keyword evidence="8" id="KW-1185">Reference proteome</keyword>
<evidence type="ECO:0000256" key="5">
    <source>
        <dbReference type="SAM" id="Phobius"/>
    </source>
</evidence>
<feature type="region of interest" description="Disordered" evidence="4">
    <location>
        <begin position="95"/>
        <end position="117"/>
    </location>
</feature>
<feature type="domain" description="Spaetzle" evidence="6">
    <location>
        <begin position="238"/>
        <end position="305"/>
    </location>
</feature>
<organism evidence="7 8">
    <name type="scientific">Coptotermes formosanus</name>
    <name type="common">Formosan subterranean termite</name>
    <dbReference type="NCBI Taxonomy" id="36987"/>
    <lineage>
        <taxon>Eukaryota</taxon>
        <taxon>Metazoa</taxon>
        <taxon>Ecdysozoa</taxon>
        <taxon>Arthropoda</taxon>
        <taxon>Hexapoda</taxon>
        <taxon>Insecta</taxon>
        <taxon>Pterygota</taxon>
        <taxon>Neoptera</taxon>
        <taxon>Polyneoptera</taxon>
        <taxon>Dictyoptera</taxon>
        <taxon>Blattodea</taxon>
        <taxon>Blattoidea</taxon>
        <taxon>Termitoidae</taxon>
        <taxon>Rhinotermitidae</taxon>
        <taxon>Coptotermes</taxon>
    </lineage>
</organism>
<dbReference type="SUPFAM" id="SSF57501">
    <property type="entry name" value="Cystine-knot cytokines"/>
    <property type="match status" value="1"/>
</dbReference>
<feature type="region of interest" description="Disordered" evidence="4">
    <location>
        <begin position="43"/>
        <end position="66"/>
    </location>
</feature>
<dbReference type="GO" id="GO:0008083">
    <property type="term" value="F:growth factor activity"/>
    <property type="evidence" value="ECO:0007669"/>
    <property type="project" value="TreeGrafter"/>
</dbReference>
<dbReference type="Gene3D" id="2.10.90.10">
    <property type="entry name" value="Cystine-knot cytokines"/>
    <property type="match status" value="1"/>
</dbReference>
<protein>
    <recommendedName>
        <fullName evidence="6">Spaetzle domain-containing protein</fullName>
    </recommendedName>
</protein>
<evidence type="ECO:0000256" key="1">
    <source>
        <dbReference type="ARBA" id="ARBA00022729"/>
    </source>
</evidence>
<accession>A0A6L2Q8F4</accession>